<gene>
    <name evidence="1" type="ORF">XENOCAPTIV_015031</name>
</gene>
<accession>A0ABV0RR53</accession>
<proteinExistence type="predicted"/>
<comment type="caution">
    <text evidence="1">The sequence shown here is derived from an EMBL/GenBank/DDBJ whole genome shotgun (WGS) entry which is preliminary data.</text>
</comment>
<dbReference type="EMBL" id="JAHRIN010053521">
    <property type="protein sequence ID" value="MEQ2210530.1"/>
    <property type="molecule type" value="Genomic_DNA"/>
</dbReference>
<evidence type="ECO:0000313" key="1">
    <source>
        <dbReference type="EMBL" id="MEQ2210530.1"/>
    </source>
</evidence>
<keyword evidence="2" id="KW-1185">Reference proteome</keyword>
<protein>
    <submittedName>
        <fullName evidence="1">Uncharacterized protein</fullName>
    </submittedName>
</protein>
<dbReference type="Proteomes" id="UP001434883">
    <property type="component" value="Unassembled WGS sequence"/>
</dbReference>
<reference evidence="1 2" key="1">
    <citation type="submission" date="2021-06" db="EMBL/GenBank/DDBJ databases">
        <authorList>
            <person name="Palmer J.M."/>
        </authorList>
    </citation>
    <scope>NUCLEOTIDE SEQUENCE [LARGE SCALE GENOMIC DNA]</scope>
    <source>
        <strain evidence="1 2">XC_2019</strain>
        <tissue evidence="1">Muscle</tissue>
    </source>
</reference>
<name>A0ABV0RR53_9TELE</name>
<sequence>MERTGTRFQCCYCNIATSLSLRANQLRQELTLMTLSLACLLPQRCNSSRLSLSPHCSLSPFRNHTEMASDKGIYTVFQILDSLDLLLDLAKLVIHVLKLASSSLNFATKQPLTAVNPDH</sequence>
<organism evidence="1 2">
    <name type="scientific">Xenoophorus captivus</name>
    <dbReference type="NCBI Taxonomy" id="1517983"/>
    <lineage>
        <taxon>Eukaryota</taxon>
        <taxon>Metazoa</taxon>
        <taxon>Chordata</taxon>
        <taxon>Craniata</taxon>
        <taxon>Vertebrata</taxon>
        <taxon>Euteleostomi</taxon>
        <taxon>Actinopterygii</taxon>
        <taxon>Neopterygii</taxon>
        <taxon>Teleostei</taxon>
        <taxon>Neoteleostei</taxon>
        <taxon>Acanthomorphata</taxon>
        <taxon>Ovalentaria</taxon>
        <taxon>Atherinomorphae</taxon>
        <taxon>Cyprinodontiformes</taxon>
        <taxon>Goodeidae</taxon>
        <taxon>Xenoophorus</taxon>
    </lineage>
</organism>
<evidence type="ECO:0000313" key="2">
    <source>
        <dbReference type="Proteomes" id="UP001434883"/>
    </source>
</evidence>